<reference evidence="2 3" key="1">
    <citation type="submission" date="2019-10" db="EMBL/GenBank/DDBJ databases">
        <title>Nocardia macrotermitis sp. nov. and Nocardia aurantia sp. nov., isolated from the gut of fungus growing-termite Macrotermes natalensis.</title>
        <authorList>
            <person name="Benndorf R."/>
            <person name="Schwitalla J."/>
            <person name="Martin K."/>
            <person name="De Beer W."/>
            <person name="Kaster A.-K."/>
            <person name="Vollmers J."/>
            <person name="Poulsen M."/>
            <person name="Beemelmanns C."/>
        </authorList>
    </citation>
    <scope>NUCLEOTIDE SEQUENCE [LARGE SCALE GENOMIC DNA]</scope>
    <source>
        <strain evidence="2 3">RB56</strain>
    </source>
</reference>
<protein>
    <submittedName>
        <fullName evidence="2">Aurachin B dehydrogenase</fullName>
        <ecNumber evidence="2">1.1.1.394</ecNumber>
    </submittedName>
</protein>
<organism evidence="2 3">
    <name type="scientific">Nocardia aurantia</name>
    <dbReference type="NCBI Taxonomy" id="2585199"/>
    <lineage>
        <taxon>Bacteria</taxon>
        <taxon>Bacillati</taxon>
        <taxon>Actinomycetota</taxon>
        <taxon>Actinomycetes</taxon>
        <taxon>Mycobacteriales</taxon>
        <taxon>Nocardiaceae</taxon>
        <taxon>Nocardia</taxon>
    </lineage>
</organism>
<gene>
    <name evidence="2" type="primary">auaH</name>
    <name evidence="2" type="ORF">NRB56_26530</name>
</gene>
<dbReference type="RefSeq" id="WP_319942942.1">
    <property type="nucleotide sequence ID" value="NZ_WEGI01000005.1"/>
</dbReference>
<dbReference type="SMART" id="SM00822">
    <property type="entry name" value="PKS_KR"/>
    <property type="match status" value="1"/>
</dbReference>
<dbReference type="Proteomes" id="UP000431401">
    <property type="component" value="Unassembled WGS sequence"/>
</dbReference>
<sequence length="331" mass="35393">MSGSGLVIGASGFLGSHVVRRLVERGEPVRAMVRPTSSLRALADLDVEYVFGDIADVEALRAAMAGCDVVYYCVVDARPWLRDPAPLYRTNVDGLRTVLEVAKGAGLRRFVFTSSVATLPIGAGVIDETAGPHNWERLGGDYVRSRVRAEDLVLRAAREDGLPAVAMCVANTYGPGDFLPTPHGGMVAAAALGKLPFSVRGAGAEVVDVRDAAESLVLAGERGRVGERYIVSAGWWETRALHALAAAVTGAEPARYGVPPTVLWGAGLVGEVVGRVTGKDVRITRTTMRLMHTMTPLDHGKAERELGWTSRPVEDTVADAVRFFTRHRRAA</sequence>
<keyword evidence="3" id="KW-1185">Reference proteome</keyword>
<dbReference type="Pfam" id="PF01370">
    <property type="entry name" value="Epimerase"/>
    <property type="match status" value="1"/>
</dbReference>
<proteinExistence type="predicted"/>
<dbReference type="AlphaFoldDB" id="A0A7K0DMY9"/>
<feature type="domain" description="Ketoreductase" evidence="1">
    <location>
        <begin position="3"/>
        <end position="141"/>
    </location>
</feature>
<dbReference type="EMBL" id="WEGI01000005">
    <property type="protein sequence ID" value="MQY27071.1"/>
    <property type="molecule type" value="Genomic_DNA"/>
</dbReference>
<dbReference type="PANTHER" id="PTHR48079">
    <property type="entry name" value="PROTEIN YEEZ"/>
    <property type="match status" value="1"/>
</dbReference>
<evidence type="ECO:0000313" key="2">
    <source>
        <dbReference type="EMBL" id="MQY27071.1"/>
    </source>
</evidence>
<dbReference type="SUPFAM" id="SSF51735">
    <property type="entry name" value="NAD(P)-binding Rossmann-fold domains"/>
    <property type="match status" value="1"/>
</dbReference>
<dbReference type="EC" id="1.1.1.394" evidence="2"/>
<evidence type="ECO:0000313" key="3">
    <source>
        <dbReference type="Proteomes" id="UP000431401"/>
    </source>
</evidence>
<keyword evidence="2" id="KW-0560">Oxidoreductase</keyword>
<dbReference type="GO" id="GO:0004029">
    <property type="term" value="F:aldehyde dehydrogenase (NAD+) activity"/>
    <property type="evidence" value="ECO:0007669"/>
    <property type="project" value="TreeGrafter"/>
</dbReference>
<dbReference type="InterPro" id="IPR001509">
    <property type="entry name" value="Epimerase_deHydtase"/>
</dbReference>
<dbReference type="InterPro" id="IPR036291">
    <property type="entry name" value="NAD(P)-bd_dom_sf"/>
</dbReference>
<dbReference type="PANTHER" id="PTHR48079:SF6">
    <property type="entry name" value="NAD(P)-BINDING DOMAIN-CONTAINING PROTEIN-RELATED"/>
    <property type="match status" value="1"/>
</dbReference>
<comment type="caution">
    <text evidence="2">The sequence shown here is derived from an EMBL/GenBank/DDBJ whole genome shotgun (WGS) entry which is preliminary data.</text>
</comment>
<evidence type="ECO:0000259" key="1">
    <source>
        <dbReference type="SMART" id="SM00822"/>
    </source>
</evidence>
<dbReference type="GO" id="GO:0005737">
    <property type="term" value="C:cytoplasm"/>
    <property type="evidence" value="ECO:0007669"/>
    <property type="project" value="TreeGrafter"/>
</dbReference>
<accession>A0A7K0DMY9</accession>
<dbReference type="InterPro" id="IPR051783">
    <property type="entry name" value="NAD(P)-dependent_oxidoreduct"/>
</dbReference>
<dbReference type="InterPro" id="IPR057326">
    <property type="entry name" value="KR_dom"/>
</dbReference>
<dbReference type="Gene3D" id="3.40.50.720">
    <property type="entry name" value="NAD(P)-binding Rossmann-like Domain"/>
    <property type="match status" value="1"/>
</dbReference>
<name>A0A7K0DMY9_9NOCA</name>